<evidence type="ECO:0000259" key="5">
    <source>
        <dbReference type="PROSITE" id="PS51352"/>
    </source>
</evidence>
<dbReference type="GO" id="GO:0016853">
    <property type="term" value="F:isomerase activity"/>
    <property type="evidence" value="ECO:0007669"/>
    <property type="project" value="UniProtKB-KW"/>
</dbReference>
<dbReference type="GO" id="GO:0015036">
    <property type="term" value="F:disulfide oxidoreductase activity"/>
    <property type="evidence" value="ECO:0007669"/>
    <property type="project" value="UniProtKB-ARBA"/>
</dbReference>
<dbReference type="AlphaFoldDB" id="A0A1H4DJW2"/>
<name>A0A1H4DJW2_9RHOB</name>
<dbReference type="PANTHER" id="PTHR42852">
    <property type="entry name" value="THIOL:DISULFIDE INTERCHANGE PROTEIN DSBE"/>
    <property type="match status" value="1"/>
</dbReference>
<keyword evidence="6" id="KW-0413">Isomerase</keyword>
<evidence type="ECO:0000256" key="4">
    <source>
        <dbReference type="SAM" id="SignalP"/>
    </source>
</evidence>
<keyword evidence="4" id="KW-0732">Signal</keyword>
<evidence type="ECO:0000256" key="1">
    <source>
        <dbReference type="ARBA" id="ARBA00004196"/>
    </source>
</evidence>
<dbReference type="InterPro" id="IPR013740">
    <property type="entry name" value="Redoxin"/>
</dbReference>
<keyword evidence="7" id="KW-1185">Reference proteome</keyword>
<dbReference type="PANTHER" id="PTHR42852:SF17">
    <property type="entry name" value="THIOREDOXIN-LIKE PROTEIN HI_1115"/>
    <property type="match status" value="1"/>
</dbReference>
<dbReference type="STRING" id="89524.SAMN05444370_11065"/>
<dbReference type="Proteomes" id="UP000198703">
    <property type="component" value="Unassembled WGS sequence"/>
</dbReference>
<comment type="subcellular location">
    <subcellularLocation>
        <location evidence="1">Cell envelope</location>
    </subcellularLocation>
</comment>
<feature type="signal peptide" evidence="4">
    <location>
        <begin position="1"/>
        <end position="32"/>
    </location>
</feature>
<evidence type="ECO:0000313" key="6">
    <source>
        <dbReference type="EMBL" id="SEA72720.1"/>
    </source>
</evidence>
<dbReference type="PROSITE" id="PS51352">
    <property type="entry name" value="THIOREDOXIN_2"/>
    <property type="match status" value="1"/>
</dbReference>
<dbReference type="SUPFAM" id="SSF52833">
    <property type="entry name" value="Thioredoxin-like"/>
    <property type="match status" value="1"/>
</dbReference>
<evidence type="ECO:0000256" key="2">
    <source>
        <dbReference type="ARBA" id="ARBA00022748"/>
    </source>
</evidence>
<dbReference type="GO" id="GO:0030313">
    <property type="term" value="C:cell envelope"/>
    <property type="evidence" value="ECO:0007669"/>
    <property type="project" value="UniProtKB-SubCell"/>
</dbReference>
<organism evidence="6 7">
    <name type="scientific">Rubrimonas cliftonensis</name>
    <dbReference type="NCBI Taxonomy" id="89524"/>
    <lineage>
        <taxon>Bacteria</taxon>
        <taxon>Pseudomonadati</taxon>
        <taxon>Pseudomonadota</taxon>
        <taxon>Alphaproteobacteria</taxon>
        <taxon>Rhodobacterales</taxon>
        <taxon>Paracoccaceae</taxon>
        <taxon>Rubrimonas</taxon>
    </lineage>
</organism>
<dbReference type="RefSeq" id="WP_245731062.1">
    <property type="nucleotide sequence ID" value="NZ_FNQM01000010.1"/>
</dbReference>
<protein>
    <submittedName>
        <fullName evidence="6">Thiol-disulfide isomerase or thioredoxin</fullName>
    </submittedName>
</protein>
<dbReference type="InterPro" id="IPR050553">
    <property type="entry name" value="Thioredoxin_ResA/DsbE_sf"/>
</dbReference>
<dbReference type="Pfam" id="PF08534">
    <property type="entry name" value="Redoxin"/>
    <property type="match status" value="1"/>
</dbReference>
<dbReference type="CDD" id="cd02966">
    <property type="entry name" value="TlpA_like_family"/>
    <property type="match status" value="1"/>
</dbReference>
<accession>A0A1H4DJW2</accession>
<sequence length="200" mass="21431">MLRAARRLYTAALALTTPVALLSLALAGAAQALSEAERGALEAARAGEMTKLNVGDAPKPRFETPFVDGDGAEVRFGDFAGKVVLVNFWATWCPPCLKEMPALDRLAGALEGDDFAVVAISADRGDIDKPRNWLAENDIDHLRLYHDARQALSREAAVVGMPTTLLLDRQGREVARLLGDAEWDGPEARAVIEALMAAAP</sequence>
<dbReference type="Gene3D" id="3.40.30.10">
    <property type="entry name" value="Glutaredoxin"/>
    <property type="match status" value="1"/>
</dbReference>
<feature type="chain" id="PRO_5011610343" evidence="4">
    <location>
        <begin position="33"/>
        <end position="200"/>
    </location>
</feature>
<feature type="domain" description="Thioredoxin" evidence="5">
    <location>
        <begin position="53"/>
        <end position="197"/>
    </location>
</feature>
<dbReference type="GO" id="GO:0017004">
    <property type="term" value="P:cytochrome complex assembly"/>
    <property type="evidence" value="ECO:0007669"/>
    <property type="project" value="UniProtKB-KW"/>
</dbReference>
<dbReference type="PROSITE" id="PS00194">
    <property type="entry name" value="THIOREDOXIN_1"/>
    <property type="match status" value="1"/>
</dbReference>
<evidence type="ECO:0000313" key="7">
    <source>
        <dbReference type="Proteomes" id="UP000198703"/>
    </source>
</evidence>
<keyword evidence="2" id="KW-0201">Cytochrome c-type biogenesis</keyword>
<evidence type="ECO:0000256" key="3">
    <source>
        <dbReference type="ARBA" id="ARBA00023284"/>
    </source>
</evidence>
<gene>
    <name evidence="6" type="ORF">SAMN05444370_11065</name>
</gene>
<dbReference type="InterPro" id="IPR013766">
    <property type="entry name" value="Thioredoxin_domain"/>
</dbReference>
<reference evidence="6 7" key="1">
    <citation type="submission" date="2016-10" db="EMBL/GenBank/DDBJ databases">
        <authorList>
            <person name="de Groot N.N."/>
        </authorList>
    </citation>
    <scope>NUCLEOTIDE SEQUENCE [LARGE SCALE GENOMIC DNA]</scope>
    <source>
        <strain evidence="6 7">DSM 15345</strain>
    </source>
</reference>
<proteinExistence type="predicted"/>
<dbReference type="EMBL" id="FNQM01000010">
    <property type="protein sequence ID" value="SEA72720.1"/>
    <property type="molecule type" value="Genomic_DNA"/>
</dbReference>
<keyword evidence="3" id="KW-0676">Redox-active center</keyword>
<dbReference type="InterPro" id="IPR036249">
    <property type="entry name" value="Thioredoxin-like_sf"/>
</dbReference>
<dbReference type="InterPro" id="IPR017937">
    <property type="entry name" value="Thioredoxin_CS"/>
</dbReference>